<keyword evidence="1" id="KW-0812">Transmembrane</keyword>
<name>X1EWL9_9ZZZZ</name>
<comment type="caution">
    <text evidence="2">The sequence shown here is derived from an EMBL/GenBank/DDBJ whole genome shotgun (WGS) entry which is preliminary data.</text>
</comment>
<evidence type="ECO:0000256" key="1">
    <source>
        <dbReference type="SAM" id="Phobius"/>
    </source>
</evidence>
<sequence length="94" mass="10659">MVIVQIGIHLCYILVGIKVGYTLVKLIHPRLKFNLTSKIENNIRRASSKKTRITYNLKKESVFFAGIVFLLLGTNVVLLSINFTPHRIVPITPL</sequence>
<feature type="transmembrane region" description="Helical" evidence="1">
    <location>
        <begin position="62"/>
        <end position="84"/>
    </location>
</feature>
<keyword evidence="1" id="KW-0472">Membrane</keyword>
<feature type="transmembrane region" description="Helical" evidence="1">
    <location>
        <begin position="6"/>
        <end position="24"/>
    </location>
</feature>
<keyword evidence="1" id="KW-1133">Transmembrane helix</keyword>
<evidence type="ECO:0000313" key="2">
    <source>
        <dbReference type="EMBL" id="GAH12998.1"/>
    </source>
</evidence>
<feature type="non-terminal residue" evidence="2">
    <location>
        <position position="94"/>
    </location>
</feature>
<accession>X1EWL9</accession>
<proteinExistence type="predicted"/>
<dbReference type="AlphaFoldDB" id="X1EWL9"/>
<protein>
    <submittedName>
        <fullName evidence="2">Uncharacterized protein</fullName>
    </submittedName>
</protein>
<dbReference type="EMBL" id="BART01039340">
    <property type="protein sequence ID" value="GAH12998.1"/>
    <property type="molecule type" value="Genomic_DNA"/>
</dbReference>
<gene>
    <name evidence="2" type="ORF">S01H4_64714</name>
</gene>
<reference evidence="2" key="1">
    <citation type="journal article" date="2014" name="Front. Microbiol.">
        <title>High frequency of phylogenetically diverse reductive dehalogenase-homologous genes in deep subseafloor sedimentary metagenomes.</title>
        <authorList>
            <person name="Kawai M."/>
            <person name="Futagami T."/>
            <person name="Toyoda A."/>
            <person name="Takaki Y."/>
            <person name="Nishi S."/>
            <person name="Hori S."/>
            <person name="Arai W."/>
            <person name="Tsubouchi T."/>
            <person name="Morono Y."/>
            <person name="Uchiyama I."/>
            <person name="Ito T."/>
            <person name="Fujiyama A."/>
            <person name="Inagaki F."/>
            <person name="Takami H."/>
        </authorList>
    </citation>
    <scope>NUCLEOTIDE SEQUENCE</scope>
    <source>
        <strain evidence="2">Expedition CK06-06</strain>
    </source>
</reference>
<organism evidence="2">
    <name type="scientific">marine sediment metagenome</name>
    <dbReference type="NCBI Taxonomy" id="412755"/>
    <lineage>
        <taxon>unclassified sequences</taxon>
        <taxon>metagenomes</taxon>
        <taxon>ecological metagenomes</taxon>
    </lineage>
</organism>